<feature type="chain" id="PRO_5046596454" description="Proline iminopeptidase" evidence="3">
    <location>
        <begin position="25"/>
        <end position="707"/>
    </location>
</feature>
<dbReference type="InterPro" id="IPR000073">
    <property type="entry name" value="AB_hydrolase_1"/>
</dbReference>
<dbReference type="GO" id="GO:0016787">
    <property type="term" value="F:hydrolase activity"/>
    <property type="evidence" value="ECO:0007669"/>
    <property type="project" value="UniProtKB-KW"/>
</dbReference>
<keyword evidence="2" id="KW-0472">Membrane</keyword>
<evidence type="ECO:0000256" key="2">
    <source>
        <dbReference type="SAM" id="Phobius"/>
    </source>
</evidence>
<dbReference type="PANTHER" id="PTHR43722">
    <property type="entry name" value="PROLINE IMINOPEPTIDASE"/>
    <property type="match status" value="1"/>
</dbReference>
<keyword evidence="6" id="KW-0378">Hydrolase</keyword>
<name>A0ABW1KUD1_9PROT</name>
<dbReference type="RefSeq" id="WP_379879537.1">
    <property type="nucleotide sequence ID" value="NZ_JBHPON010000001.1"/>
</dbReference>
<dbReference type="Pfam" id="PF08386">
    <property type="entry name" value="Abhydrolase_4"/>
    <property type="match status" value="1"/>
</dbReference>
<gene>
    <name evidence="6" type="ORF">ACFMB1_06230</name>
</gene>
<proteinExistence type="predicted"/>
<dbReference type="SUPFAM" id="SSF53474">
    <property type="entry name" value="alpha/beta-Hydrolases"/>
    <property type="match status" value="1"/>
</dbReference>
<feature type="domain" description="Peptidase S33 tripeptidyl aminopeptidase-like C-terminal" evidence="5">
    <location>
        <begin position="440"/>
        <end position="525"/>
    </location>
</feature>
<dbReference type="InterPro" id="IPR029058">
    <property type="entry name" value="AB_hydrolase_fold"/>
</dbReference>
<feature type="signal peptide" evidence="3">
    <location>
        <begin position="1"/>
        <end position="24"/>
    </location>
</feature>
<organism evidence="6 7">
    <name type="scientific">Hyphococcus aureus</name>
    <dbReference type="NCBI Taxonomy" id="2666033"/>
    <lineage>
        <taxon>Bacteria</taxon>
        <taxon>Pseudomonadati</taxon>
        <taxon>Pseudomonadota</taxon>
        <taxon>Alphaproteobacteria</taxon>
        <taxon>Parvularculales</taxon>
        <taxon>Parvularculaceae</taxon>
        <taxon>Hyphococcus</taxon>
    </lineage>
</organism>
<protein>
    <recommendedName>
        <fullName evidence="1">Proline iminopeptidase</fullName>
    </recommendedName>
</protein>
<evidence type="ECO:0000259" key="4">
    <source>
        <dbReference type="Pfam" id="PF00561"/>
    </source>
</evidence>
<evidence type="ECO:0000313" key="6">
    <source>
        <dbReference type="EMBL" id="MFC6035134.1"/>
    </source>
</evidence>
<feature type="domain" description="AB hydrolase-1" evidence="4">
    <location>
        <begin position="128"/>
        <end position="269"/>
    </location>
</feature>
<dbReference type="EMBL" id="JBHPON010000001">
    <property type="protein sequence ID" value="MFC6035134.1"/>
    <property type="molecule type" value="Genomic_DNA"/>
</dbReference>
<feature type="transmembrane region" description="Helical" evidence="2">
    <location>
        <begin position="649"/>
        <end position="669"/>
    </location>
</feature>
<dbReference type="PANTHER" id="PTHR43722:SF1">
    <property type="entry name" value="PROLINE IMINOPEPTIDASE"/>
    <property type="match status" value="1"/>
</dbReference>
<dbReference type="Pfam" id="PF00561">
    <property type="entry name" value="Abhydrolase_1"/>
    <property type="match status" value="1"/>
</dbReference>
<evidence type="ECO:0000256" key="3">
    <source>
        <dbReference type="SAM" id="SignalP"/>
    </source>
</evidence>
<dbReference type="Proteomes" id="UP001596116">
    <property type="component" value="Unassembled WGS sequence"/>
</dbReference>
<keyword evidence="2" id="KW-1133">Transmembrane helix</keyword>
<keyword evidence="3" id="KW-0732">Signal</keyword>
<evidence type="ECO:0000256" key="1">
    <source>
        <dbReference type="ARBA" id="ARBA00021843"/>
    </source>
</evidence>
<feature type="transmembrane region" description="Helical" evidence="2">
    <location>
        <begin position="608"/>
        <end position="629"/>
    </location>
</feature>
<dbReference type="Gene3D" id="3.40.50.1820">
    <property type="entry name" value="alpha/beta hydrolase"/>
    <property type="match status" value="1"/>
</dbReference>
<feature type="transmembrane region" description="Helical" evidence="2">
    <location>
        <begin position="565"/>
        <end position="588"/>
    </location>
</feature>
<evidence type="ECO:0000259" key="5">
    <source>
        <dbReference type="Pfam" id="PF08386"/>
    </source>
</evidence>
<comment type="caution">
    <text evidence="6">The sequence shown here is derived from an EMBL/GenBank/DDBJ whole genome shotgun (WGS) entry which is preliminary data.</text>
</comment>
<keyword evidence="7" id="KW-1185">Reference proteome</keyword>
<keyword evidence="2" id="KW-0812">Transmembrane</keyword>
<feature type="transmembrane region" description="Helical" evidence="2">
    <location>
        <begin position="681"/>
        <end position="705"/>
    </location>
</feature>
<sequence length="707" mass="76974">MTLFLRAARTAFLSYFIMMTTVFAQDAQPADIAAALSEDPAQESDGSENEPADLFARDTFRLRTVICPFKGQVDYKPGEISCSLLEVPENREKSRSRMIELSITKLHARQPDDWDTEEKGEWKKREDPIIYLTGGPGAKAQGYVSRFKDHGIRDARDLYILEQRGIGWSADFCQDYSLFDPAAANAPDWETYQQAGLEAMEACFAKAKAARVDLSGYSTVENARDVHALRRALGFEQWNVWGISYGSILGQAYLKEDPEGVRAAVIDAIVPLQQDITFFHIARHYDRVLTMLEDACKEDSACARDFPDLVERYKNAIKKVAANPIELDALDEELFPSGKAYFFHDLIGGAPFSLFYEQKNYPSLPAFISALTRMVEEENYDALRIATAGGGGDGFDISQGMYNAISCNDGWAPGIRKSFEEDGLDHPVLSMIFGDPSLADEQAKICKRYGADARPAEEYLPVETNIRTLLVEGAMDPITPPPLAKLILPGFSNGTYVEFAYAGHGPTRSVKCAGEFLTKFYDDPEGELDLSCPQSMERPEFSGPLFATNGLTNLAVMFTEDKKSIAFPAIWIGLAAVIFVFGAIVYTLSPVARIINRSGAMPTGGARIIAWITALAGAASIGGIAAGAAMAAQENALLLLTGLPGWTKLAALAGLAAGPLGLLLLWLTVKARMRTPLPIGVSLGLILTGAAGVALAAWIAVWGFLPF</sequence>
<dbReference type="InterPro" id="IPR005944">
    <property type="entry name" value="Pro_iminopeptidase"/>
</dbReference>
<accession>A0ABW1KUD1</accession>
<reference evidence="6 7" key="1">
    <citation type="submission" date="2024-09" db="EMBL/GenBank/DDBJ databases">
        <authorList>
            <person name="Zhang Z.-H."/>
        </authorList>
    </citation>
    <scope>NUCLEOTIDE SEQUENCE [LARGE SCALE GENOMIC DNA]</scope>
    <source>
        <strain evidence="6 7">HHTR114</strain>
    </source>
</reference>
<evidence type="ECO:0000313" key="7">
    <source>
        <dbReference type="Proteomes" id="UP001596116"/>
    </source>
</evidence>
<dbReference type="InterPro" id="IPR013595">
    <property type="entry name" value="Pept_S33_TAP-like_C"/>
</dbReference>